<dbReference type="InterPro" id="IPR035902">
    <property type="entry name" value="Nuc_phospho_transferase"/>
</dbReference>
<dbReference type="Proteomes" id="UP000655830">
    <property type="component" value="Unassembled WGS sequence"/>
</dbReference>
<comment type="subunit">
    <text evidence="4">Homodimer.</text>
</comment>
<dbReference type="InterPro" id="IPR017459">
    <property type="entry name" value="Glycosyl_Trfase_fam3_N_dom"/>
</dbReference>
<dbReference type="GO" id="GO:0006206">
    <property type="term" value="P:pyrimidine nucleobase metabolic process"/>
    <property type="evidence" value="ECO:0007669"/>
    <property type="project" value="InterPro"/>
</dbReference>
<organism evidence="12 13">
    <name type="scientific">Zhenhengia yiwuensis</name>
    <dbReference type="NCBI Taxonomy" id="2763666"/>
    <lineage>
        <taxon>Bacteria</taxon>
        <taxon>Bacillati</taxon>
        <taxon>Bacillota</taxon>
        <taxon>Clostridia</taxon>
        <taxon>Lachnospirales</taxon>
        <taxon>Lachnospiraceae</taxon>
        <taxon>Zhenhengia</taxon>
    </lineage>
</organism>
<proteinExistence type="inferred from homology"/>
<dbReference type="Pfam" id="PF02885">
    <property type="entry name" value="Glycos_trans_3N"/>
    <property type="match status" value="1"/>
</dbReference>
<comment type="similarity">
    <text evidence="3">Belongs to the thymidine/pyrimidine-nucleoside phosphorylase family.</text>
</comment>
<feature type="domain" description="Pyrimidine nucleoside phosphorylase C-terminal" evidence="11">
    <location>
        <begin position="345"/>
        <end position="419"/>
    </location>
</feature>
<dbReference type="Pfam" id="PF00591">
    <property type="entry name" value="Glycos_transf_3"/>
    <property type="match status" value="1"/>
</dbReference>
<dbReference type="RefSeq" id="WP_249333154.1">
    <property type="nucleotide sequence ID" value="NZ_JACRSY010000019.1"/>
</dbReference>
<dbReference type="InterPro" id="IPR000053">
    <property type="entry name" value="Thymidine/pyrmidine_PPase"/>
</dbReference>
<comment type="caution">
    <text evidence="12">The sequence shown here is derived from an EMBL/GenBank/DDBJ whole genome shotgun (WGS) entry which is preliminary data.</text>
</comment>
<comment type="catalytic activity">
    <reaction evidence="10">
        <text>thymidine + phosphate = 2-deoxy-alpha-D-ribose 1-phosphate + thymine</text>
        <dbReference type="Rhea" id="RHEA:16037"/>
        <dbReference type="ChEBI" id="CHEBI:17748"/>
        <dbReference type="ChEBI" id="CHEBI:17821"/>
        <dbReference type="ChEBI" id="CHEBI:43474"/>
        <dbReference type="ChEBI" id="CHEBI:57259"/>
        <dbReference type="EC" id="2.4.2.2"/>
    </reaction>
</comment>
<dbReference type="NCBIfam" id="NF004747">
    <property type="entry name" value="PRK06078.1"/>
    <property type="match status" value="1"/>
</dbReference>
<dbReference type="GO" id="GO:0006213">
    <property type="term" value="P:pyrimidine nucleoside metabolic process"/>
    <property type="evidence" value="ECO:0007669"/>
    <property type="project" value="InterPro"/>
</dbReference>
<keyword evidence="13" id="KW-1185">Reference proteome</keyword>
<evidence type="ECO:0000313" key="12">
    <source>
        <dbReference type="EMBL" id="MBC8580319.1"/>
    </source>
</evidence>
<dbReference type="FunFam" id="3.40.1030.10:FF:000003">
    <property type="entry name" value="Pyrimidine-nucleoside phosphorylase"/>
    <property type="match status" value="1"/>
</dbReference>
<reference evidence="12" key="1">
    <citation type="submission" date="2020-08" db="EMBL/GenBank/DDBJ databases">
        <title>Genome public.</title>
        <authorList>
            <person name="Liu C."/>
            <person name="Sun Q."/>
        </authorList>
    </citation>
    <scope>NUCLEOTIDE SEQUENCE</scope>
    <source>
        <strain evidence="12">NSJ-12</strain>
    </source>
</reference>
<dbReference type="Gene3D" id="3.40.1030.10">
    <property type="entry name" value="Nucleoside phosphorylase/phosphoribosyltransferase catalytic domain"/>
    <property type="match status" value="1"/>
</dbReference>
<evidence type="ECO:0000256" key="2">
    <source>
        <dbReference type="ARBA" id="ARBA00003877"/>
    </source>
</evidence>
<keyword evidence="8 12" id="KW-0808">Transferase</keyword>
<dbReference type="InterPro" id="IPR018090">
    <property type="entry name" value="Pyrmidine_PPas_bac/euk"/>
</dbReference>
<dbReference type="AlphaFoldDB" id="A0A926EIR1"/>
<dbReference type="GO" id="GO:0009032">
    <property type="term" value="F:thymidine phosphorylase activity"/>
    <property type="evidence" value="ECO:0007669"/>
    <property type="project" value="TreeGrafter"/>
</dbReference>
<name>A0A926EIR1_9FIRM</name>
<evidence type="ECO:0000256" key="4">
    <source>
        <dbReference type="ARBA" id="ARBA00011738"/>
    </source>
</evidence>
<comment type="function">
    <text evidence="2">Catalyzes phosphorolysis of the pyrimidine nucleosides uridine, thymidine and 2'-deoxyuridine with the formation of the corresponding pyrimidine base and ribose-1-phosphate.</text>
</comment>
<evidence type="ECO:0000256" key="7">
    <source>
        <dbReference type="ARBA" id="ARBA00022676"/>
    </source>
</evidence>
<evidence type="ECO:0000256" key="5">
    <source>
        <dbReference type="ARBA" id="ARBA00011889"/>
    </source>
</evidence>
<gene>
    <name evidence="12" type="ORF">H8718_12355</name>
</gene>
<evidence type="ECO:0000256" key="1">
    <source>
        <dbReference type="ARBA" id="ARBA00001066"/>
    </source>
</evidence>
<dbReference type="NCBIfam" id="TIGR02644">
    <property type="entry name" value="Y_phosphoryl"/>
    <property type="match status" value="1"/>
</dbReference>
<sequence>MRVYDIIEKKKLGEVLTDKEIAFVVEGYTDGSIPDYQMSALLMAIYFQGMNDKETALLTECMAKSGEMLDLSAIEGIKVDKHSTGGVGDTTTIVLAPLVAAADVPVAKMSGRGLGHTGGTIDKLESFPGFKVELPIEGFIENVNKHGVAVVGQTGNLAPADKKIYALRDVTATVDNVSLIAASIMSKKIAAGSNAIVLDVKCGSGAFMKTLEDAKKLGDAMVRIGKEVGRNTIAVVTDMNQPLGNAIGNSLEIMEAIDTLKGNGPRDLTELTHTLAANMFVLAGRVATVEEGLSLAAELIESGKAMDKLREWVASQGGDACSVDDYSLLPAAAKQMDVVLEETGYVAAIDTEMIGKAALVLGAGRENKESIIDLGVGLIMHKKIGDKVTKGDVVATLYYSDNSHTEAAIRYIKDAYTFSTESIEKPQLIYTIIR</sequence>
<evidence type="ECO:0000259" key="11">
    <source>
        <dbReference type="SMART" id="SM00941"/>
    </source>
</evidence>
<comment type="catalytic activity">
    <reaction evidence="9">
        <text>uridine + phosphate = alpha-D-ribose 1-phosphate + uracil</text>
        <dbReference type="Rhea" id="RHEA:24388"/>
        <dbReference type="ChEBI" id="CHEBI:16704"/>
        <dbReference type="ChEBI" id="CHEBI:17568"/>
        <dbReference type="ChEBI" id="CHEBI:43474"/>
        <dbReference type="ChEBI" id="CHEBI:57720"/>
        <dbReference type="EC" id="2.4.2.2"/>
    </reaction>
</comment>
<dbReference type="SUPFAM" id="SSF47648">
    <property type="entry name" value="Nucleoside phosphorylase/phosphoribosyltransferase N-terminal domain"/>
    <property type="match status" value="1"/>
</dbReference>
<dbReference type="Pfam" id="PF07831">
    <property type="entry name" value="PYNP_C"/>
    <property type="match status" value="1"/>
</dbReference>
<dbReference type="PIRSF" id="PIRSF000478">
    <property type="entry name" value="TP_PyNP"/>
    <property type="match status" value="1"/>
</dbReference>
<dbReference type="NCBIfam" id="NF004490">
    <property type="entry name" value="PRK05820.1"/>
    <property type="match status" value="1"/>
</dbReference>
<dbReference type="InterPro" id="IPR013102">
    <property type="entry name" value="PYNP_C"/>
</dbReference>
<dbReference type="GO" id="GO:0004645">
    <property type="term" value="F:1,4-alpha-oligoglucan phosphorylase activity"/>
    <property type="evidence" value="ECO:0007669"/>
    <property type="project" value="InterPro"/>
</dbReference>
<dbReference type="PANTHER" id="PTHR10515:SF0">
    <property type="entry name" value="THYMIDINE PHOSPHORYLASE"/>
    <property type="match status" value="1"/>
</dbReference>
<dbReference type="PROSITE" id="PS00647">
    <property type="entry name" value="THYMID_PHOSPHORYLASE"/>
    <property type="match status" value="1"/>
</dbReference>
<evidence type="ECO:0000313" key="13">
    <source>
        <dbReference type="Proteomes" id="UP000655830"/>
    </source>
</evidence>
<dbReference type="Gene3D" id="3.90.1170.30">
    <property type="entry name" value="Pyrimidine nucleoside phosphorylase-like, C-terminal domain"/>
    <property type="match status" value="1"/>
</dbReference>
<accession>A0A926EIR1</accession>
<keyword evidence="7 12" id="KW-0328">Glycosyltransferase</keyword>
<evidence type="ECO:0000256" key="3">
    <source>
        <dbReference type="ARBA" id="ARBA00006915"/>
    </source>
</evidence>
<dbReference type="GO" id="GO:0005829">
    <property type="term" value="C:cytosol"/>
    <property type="evidence" value="ECO:0007669"/>
    <property type="project" value="TreeGrafter"/>
</dbReference>
<dbReference type="Gene3D" id="1.20.970.10">
    <property type="entry name" value="Transferase, Pyrimidine Nucleoside Phosphorylase, Chain C"/>
    <property type="match status" value="1"/>
</dbReference>
<protein>
    <recommendedName>
        <fullName evidence="6">Pyrimidine-nucleoside phosphorylase</fullName>
        <ecNumber evidence="5">2.4.2.2</ecNumber>
    </recommendedName>
</protein>
<dbReference type="PANTHER" id="PTHR10515">
    <property type="entry name" value="THYMIDINE PHOSPHORYLASE"/>
    <property type="match status" value="1"/>
</dbReference>
<evidence type="ECO:0000256" key="8">
    <source>
        <dbReference type="ARBA" id="ARBA00022679"/>
    </source>
</evidence>
<evidence type="ECO:0000256" key="6">
    <source>
        <dbReference type="ARBA" id="ARBA00014680"/>
    </source>
</evidence>
<comment type="catalytic activity">
    <reaction evidence="1">
        <text>2'-deoxyuridine + phosphate = 2-deoxy-alpha-D-ribose 1-phosphate + uracil</text>
        <dbReference type="Rhea" id="RHEA:22824"/>
        <dbReference type="ChEBI" id="CHEBI:16450"/>
        <dbReference type="ChEBI" id="CHEBI:17568"/>
        <dbReference type="ChEBI" id="CHEBI:43474"/>
        <dbReference type="ChEBI" id="CHEBI:57259"/>
        <dbReference type="EC" id="2.4.2.2"/>
    </reaction>
</comment>
<dbReference type="InterPro" id="IPR036320">
    <property type="entry name" value="Glycosyl_Trfase_fam3_N_dom_sf"/>
</dbReference>
<dbReference type="InterPro" id="IPR000312">
    <property type="entry name" value="Glycosyl_Trfase_fam3"/>
</dbReference>
<dbReference type="SUPFAM" id="SSF54680">
    <property type="entry name" value="Pyrimidine nucleoside phosphorylase C-terminal domain"/>
    <property type="match status" value="1"/>
</dbReference>
<evidence type="ECO:0000256" key="10">
    <source>
        <dbReference type="ARBA" id="ARBA00048525"/>
    </source>
</evidence>
<dbReference type="SUPFAM" id="SSF52418">
    <property type="entry name" value="Nucleoside phosphorylase/phosphoribosyltransferase catalytic domain"/>
    <property type="match status" value="1"/>
</dbReference>
<evidence type="ECO:0000256" key="9">
    <source>
        <dbReference type="ARBA" id="ARBA00048453"/>
    </source>
</evidence>
<dbReference type="InterPro" id="IPR017872">
    <property type="entry name" value="Pyrmidine_PPase_CS"/>
</dbReference>
<dbReference type="SMART" id="SM00941">
    <property type="entry name" value="PYNP_C"/>
    <property type="match status" value="1"/>
</dbReference>
<dbReference type="InterPro" id="IPR036566">
    <property type="entry name" value="PYNP-like_C_sf"/>
</dbReference>
<dbReference type="EMBL" id="JACRSY010000019">
    <property type="protein sequence ID" value="MBC8580319.1"/>
    <property type="molecule type" value="Genomic_DNA"/>
</dbReference>
<dbReference type="EC" id="2.4.2.2" evidence="5"/>